<organism evidence="2 3">
    <name type="scientific">Neptunomonas marina</name>
    <dbReference type="NCBI Taxonomy" id="1815562"/>
    <lineage>
        <taxon>Bacteria</taxon>
        <taxon>Pseudomonadati</taxon>
        <taxon>Pseudomonadota</taxon>
        <taxon>Gammaproteobacteria</taxon>
        <taxon>Oceanospirillales</taxon>
        <taxon>Oceanospirillaceae</taxon>
        <taxon>Neptunomonas</taxon>
    </lineage>
</organism>
<evidence type="ECO:0000259" key="1">
    <source>
        <dbReference type="SMART" id="SM00829"/>
    </source>
</evidence>
<keyword evidence="3" id="KW-1185">Reference proteome</keyword>
<dbReference type="InterPro" id="IPR020843">
    <property type="entry name" value="ER"/>
</dbReference>
<accession>A0A437QB70</accession>
<comment type="caution">
    <text evidence="2">The sequence shown here is derived from an EMBL/GenBank/DDBJ whole genome shotgun (WGS) entry which is preliminary data.</text>
</comment>
<dbReference type="InterPro" id="IPR036291">
    <property type="entry name" value="NAD(P)-bd_dom_sf"/>
</dbReference>
<name>A0A437QB70_9GAMM</name>
<dbReference type="Gene3D" id="3.90.180.10">
    <property type="entry name" value="Medium-chain alcohol dehydrogenases, catalytic domain"/>
    <property type="match status" value="1"/>
</dbReference>
<evidence type="ECO:0000313" key="2">
    <source>
        <dbReference type="EMBL" id="RVU31790.1"/>
    </source>
</evidence>
<dbReference type="GO" id="GO:0016491">
    <property type="term" value="F:oxidoreductase activity"/>
    <property type="evidence" value="ECO:0007669"/>
    <property type="project" value="InterPro"/>
</dbReference>
<dbReference type="EMBL" id="SACQ01000002">
    <property type="protein sequence ID" value="RVU31790.1"/>
    <property type="molecule type" value="Genomic_DNA"/>
</dbReference>
<dbReference type="AlphaFoldDB" id="A0A437QB70"/>
<reference evidence="2 3" key="1">
    <citation type="submission" date="2019-01" db="EMBL/GenBank/DDBJ databases">
        <authorList>
            <person name="Chen W.-M."/>
        </authorList>
    </citation>
    <scope>NUCLEOTIDE SEQUENCE [LARGE SCALE GENOMIC DNA]</scope>
    <source>
        <strain evidence="2 3">HPM-16</strain>
    </source>
</reference>
<sequence>MKAIQLHTFGGNDVLGYEEVSEPSLKLGDVLVRTHAAGINPIDWKTCSGGGAAPFIGELPFIPGWEFSGTVMACGADVADYQTADRVCGFIHFPARAGCFAEQIAAPAASLARVPENVDMNVAAALPLAGLTAWQALFEGANLQPKQRILILAAAGGVGHLAVQLAAHKNATVIGTASAPKHAYLRELGCHEVIDYQAANVADVIEPVDVILDCVGGQHAINALPALKADGVMVTLPTVTKDEVIAAGEAADRKVLSMRAVPNAAQLAQMLNLAASGDLVLSVAAEYKPEQLGEAFDQIASGRTQGKLVLRFK</sequence>
<dbReference type="SMART" id="SM00829">
    <property type="entry name" value="PKS_ER"/>
    <property type="match status" value="1"/>
</dbReference>
<proteinExistence type="predicted"/>
<evidence type="ECO:0000313" key="3">
    <source>
        <dbReference type="Proteomes" id="UP000282818"/>
    </source>
</evidence>
<gene>
    <name evidence="2" type="ORF">EOE65_07370</name>
</gene>
<dbReference type="Pfam" id="PF08240">
    <property type="entry name" value="ADH_N"/>
    <property type="match status" value="1"/>
</dbReference>
<dbReference type="Gene3D" id="3.40.50.720">
    <property type="entry name" value="NAD(P)-binding Rossmann-like Domain"/>
    <property type="match status" value="1"/>
</dbReference>
<dbReference type="SUPFAM" id="SSF50129">
    <property type="entry name" value="GroES-like"/>
    <property type="match status" value="1"/>
</dbReference>
<dbReference type="InterPro" id="IPR050700">
    <property type="entry name" value="YIM1/Zinc_Alcohol_DH_Fams"/>
</dbReference>
<dbReference type="PANTHER" id="PTHR11695">
    <property type="entry name" value="ALCOHOL DEHYDROGENASE RELATED"/>
    <property type="match status" value="1"/>
</dbReference>
<dbReference type="PANTHER" id="PTHR11695:SF294">
    <property type="entry name" value="RETICULON-4-INTERACTING PROTEIN 1, MITOCHONDRIAL"/>
    <property type="match status" value="1"/>
</dbReference>
<dbReference type="SUPFAM" id="SSF51735">
    <property type="entry name" value="NAD(P)-binding Rossmann-fold domains"/>
    <property type="match status" value="1"/>
</dbReference>
<dbReference type="Proteomes" id="UP000282818">
    <property type="component" value="Unassembled WGS sequence"/>
</dbReference>
<dbReference type="RefSeq" id="WP_127693649.1">
    <property type="nucleotide sequence ID" value="NZ_SACQ01000002.1"/>
</dbReference>
<feature type="domain" description="Enoyl reductase (ER)" evidence="1">
    <location>
        <begin position="10"/>
        <end position="310"/>
    </location>
</feature>
<dbReference type="InterPro" id="IPR013154">
    <property type="entry name" value="ADH-like_N"/>
</dbReference>
<dbReference type="CDD" id="cd05289">
    <property type="entry name" value="MDR_like_2"/>
    <property type="match status" value="1"/>
</dbReference>
<dbReference type="InterPro" id="IPR011032">
    <property type="entry name" value="GroES-like_sf"/>
</dbReference>
<dbReference type="Pfam" id="PF13602">
    <property type="entry name" value="ADH_zinc_N_2"/>
    <property type="match status" value="1"/>
</dbReference>
<protein>
    <submittedName>
        <fullName evidence="2">NADP-dependent oxidoreductase</fullName>
    </submittedName>
</protein>